<accession>A0A8X6YWC9</accession>
<comment type="caution">
    <text evidence="1">The sequence shown here is derived from an EMBL/GenBank/DDBJ whole genome shotgun (WGS) entry which is preliminary data.</text>
</comment>
<dbReference type="AlphaFoldDB" id="A0A8X6YWC9"/>
<proteinExistence type="predicted"/>
<organism evidence="1 2">
    <name type="scientific">Trichonephila inaurata madagascariensis</name>
    <dbReference type="NCBI Taxonomy" id="2747483"/>
    <lineage>
        <taxon>Eukaryota</taxon>
        <taxon>Metazoa</taxon>
        <taxon>Ecdysozoa</taxon>
        <taxon>Arthropoda</taxon>
        <taxon>Chelicerata</taxon>
        <taxon>Arachnida</taxon>
        <taxon>Araneae</taxon>
        <taxon>Araneomorphae</taxon>
        <taxon>Entelegynae</taxon>
        <taxon>Araneoidea</taxon>
        <taxon>Nephilidae</taxon>
        <taxon>Trichonephila</taxon>
        <taxon>Trichonephila inaurata</taxon>
    </lineage>
</organism>
<dbReference type="Proteomes" id="UP000886998">
    <property type="component" value="Unassembled WGS sequence"/>
</dbReference>
<reference evidence="1" key="1">
    <citation type="submission" date="2020-08" db="EMBL/GenBank/DDBJ databases">
        <title>Multicomponent nature underlies the extraordinary mechanical properties of spider dragline silk.</title>
        <authorList>
            <person name="Kono N."/>
            <person name="Nakamura H."/>
            <person name="Mori M."/>
            <person name="Yoshida Y."/>
            <person name="Ohtoshi R."/>
            <person name="Malay A.D."/>
            <person name="Moran D.A.P."/>
            <person name="Tomita M."/>
            <person name="Numata K."/>
            <person name="Arakawa K."/>
        </authorList>
    </citation>
    <scope>NUCLEOTIDE SEQUENCE</scope>
</reference>
<evidence type="ECO:0000313" key="1">
    <source>
        <dbReference type="EMBL" id="GFY79613.1"/>
    </source>
</evidence>
<protein>
    <submittedName>
        <fullName evidence="1">Uncharacterized protein</fullName>
    </submittedName>
</protein>
<sequence length="82" mass="9568">MRAARSRDRKFRQIRWGRWNARHDRHGNNEVSCPFSNSTTANWSEKLHSVNAILNILVENRKGSDRGKIYNEGMGLQKAFPK</sequence>
<keyword evidence="2" id="KW-1185">Reference proteome</keyword>
<gene>
    <name evidence="1" type="ORF">TNIN_368401</name>
</gene>
<evidence type="ECO:0000313" key="2">
    <source>
        <dbReference type="Proteomes" id="UP000886998"/>
    </source>
</evidence>
<dbReference type="EMBL" id="BMAV01023691">
    <property type="protein sequence ID" value="GFY79613.1"/>
    <property type="molecule type" value="Genomic_DNA"/>
</dbReference>
<name>A0A8X6YWC9_9ARAC</name>